<evidence type="ECO:0000256" key="1">
    <source>
        <dbReference type="ARBA" id="ARBA00010520"/>
    </source>
</evidence>
<keyword evidence="5" id="KW-1185">Reference proteome</keyword>
<evidence type="ECO:0000313" key="4">
    <source>
        <dbReference type="EMBL" id="KAB8068858.1"/>
    </source>
</evidence>
<dbReference type="Proteomes" id="UP000326565">
    <property type="component" value="Unassembled WGS sequence"/>
</dbReference>
<dbReference type="AlphaFoldDB" id="A0A5N5WK21"/>
<evidence type="ECO:0000313" key="5">
    <source>
        <dbReference type="Proteomes" id="UP000326565"/>
    </source>
</evidence>
<feature type="compositionally biased region" description="Polar residues" evidence="3">
    <location>
        <begin position="83"/>
        <end position="94"/>
    </location>
</feature>
<dbReference type="EMBL" id="ML732369">
    <property type="protein sequence ID" value="KAB8068858.1"/>
    <property type="molecule type" value="Genomic_DNA"/>
</dbReference>
<dbReference type="Pfam" id="PF04667">
    <property type="entry name" value="Endosulfine"/>
    <property type="match status" value="1"/>
</dbReference>
<proteinExistence type="inferred from homology"/>
<sequence length="126" mass="14006">MNRDNNHTSDTKLLSEREKHLLTNYGSLPHKGLLGQQFQKRTYFDSGDFALSTADRVTDDGAIHTGAAHPLRESISHPYAAVPSSSNVTENANNDMHGKKSPILEARRSSLAEEMNIGNENSWEEK</sequence>
<feature type="region of interest" description="Disordered" evidence="3">
    <location>
        <begin position="83"/>
        <end position="126"/>
    </location>
</feature>
<organism evidence="4 5">
    <name type="scientific">Aspergillus leporis</name>
    <dbReference type="NCBI Taxonomy" id="41062"/>
    <lineage>
        <taxon>Eukaryota</taxon>
        <taxon>Fungi</taxon>
        <taxon>Dikarya</taxon>
        <taxon>Ascomycota</taxon>
        <taxon>Pezizomycotina</taxon>
        <taxon>Eurotiomycetes</taxon>
        <taxon>Eurotiomycetidae</taxon>
        <taxon>Eurotiales</taxon>
        <taxon>Aspergillaceae</taxon>
        <taxon>Aspergillus</taxon>
        <taxon>Aspergillus subgen. Circumdati</taxon>
    </lineage>
</organism>
<protein>
    <recommendedName>
        <fullName evidence="2">mRNA stability protein</fullName>
    </recommendedName>
</protein>
<name>A0A5N5WK21_9EURO</name>
<comment type="similarity">
    <text evidence="1 2">Belongs to the endosulfine family.</text>
</comment>
<reference evidence="4 5" key="1">
    <citation type="submission" date="2019-04" db="EMBL/GenBank/DDBJ databases">
        <title>Friends and foes A comparative genomics study of 23 Aspergillus species from section Flavi.</title>
        <authorList>
            <consortium name="DOE Joint Genome Institute"/>
            <person name="Kjaerbolling I."/>
            <person name="Vesth T."/>
            <person name="Frisvad J.C."/>
            <person name="Nybo J.L."/>
            <person name="Theobald S."/>
            <person name="Kildgaard S."/>
            <person name="Isbrandt T."/>
            <person name="Kuo A."/>
            <person name="Sato A."/>
            <person name="Lyhne E.K."/>
            <person name="Kogle M.E."/>
            <person name="Wiebenga A."/>
            <person name="Kun R.S."/>
            <person name="Lubbers R.J."/>
            <person name="Makela M.R."/>
            <person name="Barry K."/>
            <person name="Chovatia M."/>
            <person name="Clum A."/>
            <person name="Daum C."/>
            <person name="Haridas S."/>
            <person name="He G."/>
            <person name="LaButti K."/>
            <person name="Lipzen A."/>
            <person name="Mondo S."/>
            <person name="Riley R."/>
            <person name="Salamov A."/>
            <person name="Simmons B.A."/>
            <person name="Magnuson J.K."/>
            <person name="Henrissat B."/>
            <person name="Mortensen U.H."/>
            <person name="Larsen T.O."/>
            <person name="Devries R.P."/>
            <person name="Grigoriev I.V."/>
            <person name="Machida M."/>
            <person name="Baker S.E."/>
            <person name="Andersen M.R."/>
        </authorList>
    </citation>
    <scope>NUCLEOTIDE SEQUENCE [LARGE SCALE GENOMIC DNA]</scope>
    <source>
        <strain evidence="4 5">CBS 151.66</strain>
    </source>
</reference>
<evidence type="ECO:0000256" key="2">
    <source>
        <dbReference type="RuleBase" id="RU363120"/>
    </source>
</evidence>
<evidence type="ECO:0000256" key="3">
    <source>
        <dbReference type="SAM" id="MobiDB-lite"/>
    </source>
</evidence>
<gene>
    <name evidence="4" type="ORF">BDV29DRAFT_161976</name>
</gene>
<dbReference type="OrthoDB" id="5949865at2759"/>
<dbReference type="InterPro" id="IPR006760">
    <property type="entry name" value="Endosulphine"/>
</dbReference>
<accession>A0A5N5WK21</accession>
<comment type="function">
    <text evidence="2">Plays an essential role in initiation of the G0 program by preventing the degradation of specific nutrient-regulated mRNAs via the 5'-3' mRNA decay pathway.</text>
</comment>